<dbReference type="InterPro" id="IPR001345">
    <property type="entry name" value="PG/BPGM_mutase_AS"/>
</dbReference>
<dbReference type="InterPro" id="IPR050275">
    <property type="entry name" value="PGM_Phosphatase"/>
</dbReference>
<accession>A0A1I0PPQ2</accession>
<dbReference type="PANTHER" id="PTHR48100:SF59">
    <property type="entry name" value="ADENOSYLCOBALAMIN_ALPHA-RIBAZOLE PHOSPHATASE"/>
    <property type="match status" value="1"/>
</dbReference>
<dbReference type="AlphaFoldDB" id="A0A1I0PPQ2"/>
<dbReference type="Gene3D" id="3.40.50.1240">
    <property type="entry name" value="Phosphoglycerate mutase-like"/>
    <property type="match status" value="1"/>
</dbReference>
<evidence type="ECO:0000256" key="2">
    <source>
        <dbReference type="PIRSR" id="PIRSR613078-2"/>
    </source>
</evidence>
<reference evidence="3 4" key="1">
    <citation type="submission" date="2016-10" db="EMBL/GenBank/DDBJ databases">
        <authorList>
            <person name="de Groot N.N."/>
        </authorList>
    </citation>
    <scope>NUCLEOTIDE SEQUENCE [LARGE SCALE GENOMIC DNA]</scope>
    <source>
        <strain evidence="3 4">DSM 17925</strain>
    </source>
</reference>
<feature type="active site" description="Proton donor/acceptor" evidence="1">
    <location>
        <position position="86"/>
    </location>
</feature>
<name>A0A1I0PPQ2_9RHOB</name>
<dbReference type="Pfam" id="PF00300">
    <property type="entry name" value="His_Phos_1"/>
    <property type="match status" value="1"/>
</dbReference>
<dbReference type="PANTHER" id="PTHR48100">
    <property type="entry name" value="BROAD-SPECIFICITY PHOSPHATASE YOR283W-RELATED"/>
    <property type="match status" value="1"/>
</dbReference>
<dbReference type="OrthoDB" id="9781415at2"/>
<sequence>MPYPELYILRHGETIWNAEGRMQGALNSPLTERGKGHATKQAALLSDIDLTGFQILCSPQGRAFETASIALARKVPFIRTDDRLCEIGVGDWQGKLRHELQPDQPLDDGPDGPVGLYELAPNGEGFERLEARCLGFLSDLASPAVLVTHGITSRMLRSIIVGRGRSGVAEMPGGQGNIFHLKNGVQKQLG</sequence>
<dbReference type="Proteomes" id="UP000199167">
    <property type="component" value="Unassembled WGS sequence"/>
</dbReference>
<dbReference type="RefSeq" id="WP_089991852.1">
    <property type="nucleotide sequence ID" value="NZ_FOIZ01000001.1"/>
</dbReference>
<dbReference type="SUPFAM" id="SSF53254">
    <property type="entry name" value="Phosphoglycerate mutase-like"/>
    <property type="match status" value="1"/>
</dbReference>
<dbReference type="PROSITE" id="PS00175">
    <property type="entry name" value="PG_MUTASE"/>
    <property type="match status" value="1"/>
</dbReference>
<dbReference type="GO" id="GO:0005737">
    <property type="term" value="C:cytoplasm"/>
    <property type="evidence" value="ECO:0007669"/>
    <property type="project" value="TreeGrafter"/>
</dbReference>
<organism evidence="3 4">
    <name type="scientific">Cognatiyoonia koreensis</name>
    <dbReference type="NCBI Taxonomy" id="364200"/>
    <lineage>
        <taxon>Bacteria</taxon>
        <taxon>Pseudomonadati</taxon>
        <taxon>Pseudomonadota</taxon>
        <taxon>Alphaproteobacteria</taxon>
        <taxon>Rhodobacterales</taxon>
        <taxon>Paracoccaceae</taxon>
        <taxon>Cognatiyoonia</taxon>
    </lineage>
</organism>
<evidence type="ECO:0000313" key="3">
    <source>
        <dbReference type="EMBL" id="SEW16390.1"/>
    </source>
</evidence>
<dbReference type="InterPro" id="IPR029033">
    <property type="entry name" value="His_PPase_superfam"/>
</dbReference>
<dbReference type="CDD" id="cd07067">
    <property type="entry name" value="HP_PGM_like"/>
    <property type="match status" value="1"/>
</dbReference>
<feature type="binding site" evidence="2">
    <location>
        <begin position="10"/>
        <end position="17"/>
    </location>
    <ligand>
        <name>substrate</name>
    </ligand>
</feature>
<dbReference type="EMBL" id="FOIZ01000001">
    <property type="protein sequence ID" value="SEW16390.1"/>
    <property type="molecule type" value="Genomic_DNA"/>
</dbReference>
<protein>
    <submittedName>
        <fullName evidence="3">Probable phosphoglycerate mutase</fullName>
    </submittedName>
</protein>
<dbReference type="STRING" id="364200.SAMN04488515_1352"/>
<feature type="active site" description="Tele-phosphohistidine intermediate" evidence="1">
    <location>
        <position position="11"/>
    </location>
</feature>
<evidence type="ECO:0000313" key="4">
    <source>
        <dbReference type="Proteomes" id="UP000199167"/>
    </source>
</evidence>
<dbReference type="GO" id="GO:0016791">
    <property type="term" value="F:phosphatase activity"/>
    <property type="evidence" value="ECO:0007669"/>
    <property type="project" value="TreeGrafter"/>
</dbReference>
<evidence type="ECO:0000256" key="1">
    <source>
        <dbReference type="PIRSR" id="PIRSR613078-1"/>
    </source>
</evidence>
<dbReference type="SMART" id="SM00855">
    <property type="entry name" value="PGAM"/>
    <property type="match status" value="1"/>
</dbReference>
<dbReference type="InterPro" id="IPR013078">
    <property type="entry name" value="His_Pase_superF_clade-1"/>
</dbReference>
<keyword evidence="4" id="KW-1185">Reference proteome</keyword>
<feature type="binding site" evidence="2">
    <location>
        <position position="62"/>
    </location>
    <ligand>
        <name>substrate</name>
    </ligand>
</feature>
<proteinExistence type="predicted"/>
<gene>
    <name evidence="3" type="ORF">SAMN04488515_1352</name>
</gene>